<dbReference type="GO" id="GO:0005548">
    <property type="term" value="F:phospholipid transporter activity"/>
    <property type="evidence" value="ECO:0007669"/>
    <property type="project" value="TreeGrafter"/>
</dbReference>
<accession>A0A544VWH7</accession>
<protein>
    <submittedName>
        <fullName evidence="2">ABC transporter permease</fullName>
    </submittedName>
</protein>
<dbReference type="InterPro" id="IPR030802">
    <property type="entry name" value="Permease_MalE"/>
</dbReference>
<dbReference type="Proteomes" id="UP000315759">
    <property type="component" value="Unassembled WGS sequence"/>
</dbReference>
<feature type="transmembrane region" description="Helical" evidence="1">
    <location>
        <begin position="275"/>
        <end position="294"/>
    </location>
</feature>
<dbReference type="PANTHER" id="PTHR30188:SF13">
    <property type="entry name" value="CONSERVED HYPOTHETICAL INTEGRAL MEMBRANE PROTEIN YRBE3B"/>
    <property type="match status" value="1"/>
</dbReference>
<evidence type="ECO:0000313" key="3">
    <source>
        <dbReference type="Proteomes" id="UP000315759"/>
    </source>
</evidence>
<keyword evidence="1" id="KW-0472">Membrane</keyword>
<keyword evidence="1" id="KW-1133">Transmembrane helix</keyword>
<dbReference type="EMBL" id="VIFX01000032">
    <property type="protein sequence ID" value="TQR84330.1"/>
    <property type="molecule type" value="Genomic_DNA"/>
</dbReference>
<dbReference type="AlphaFoldDB" id="A0A544VWH7"/>
<feature type="transmembrane region" description="Helical" evidence="1">
    <location>
        <begin position="45"/>
        <end position="63"/>
    </location>
</feature>
<dbReference type="Pfam" id="PF02405">
    <property type="entry name" value="MlaE"/>
    <property type="match status" value="1"/>
</dbReference>
<dbReference type="GO" id="GO:0043190">
    <property type="term" value="C:ATP-binding cassette (ABC) transporter complex"/>
    <property type="evidence" value="ECO:0007669"/>
    <property type="project" value="InterPro"/>
</dbReference>
<feature type="transmembrane region" description="Helical" evidence="1">
    <location>
        <begin position="127"/>
        <end position="151"/>
    </location>
</feature>
<proteinExistence type="predicted"/>
<feature type="transmembrane region" description="Helical" evidence="1">
    <location>
        <begin position="84"/>
        <end position="107"/>
    </location>
</feature>
<keyword evidence="3" id="KW-1185">Reference proteome</keyword>
<sequence>MCGSERGIDVTTSSANAAVIRARYPRTTANLGRYAGAPRRAMDSFGQMVWFTLVSIGQIPLTLRRYRAETTRLIAQIGMGTGALAVIGGTLAIVAFITLSGASLVAIQGFSSLGNIGVDVFTGFFAALVNVRIAAPVVTGIALAATVGAGATAELGAMRISEEIDALEVMGVKSLAFLASTRIIAAVVVILPLYGLAMIMAFLSPQLVTTLFYGQSSGTYNHYFRTFLRPEDVYWSFLVAVIIATVVMITHCFYGYTAAGGPVGVGDAVGRSMRFSLAAVVIVAMLSSLALYGVDPNFNLSV</sequence>
<evidence type="ECO:0000313" key="2">
    <source>
        <dbReference type="EMBL" id="TQR84330.1"/>
    </source>
</evidence>
<evidence type="ECO:0000256" key="1">
    <source>
        <dbReference type="SAM" id="Phobius"/>
    </source>
</evidence>
<feature type="transmembrane region" description="Helical" evidence="1">
    <location>
        <begin position="183"/>
        <end position="203"/>
    </location>
</feature>
<reference evidence="2 3" key="1">
    <citation type="submission" date="2018-10" db="EMBL/GenBank/DDBJ databases">
        <title>Draft genome of Mycobacterium hodleri strain B.</title>
        <authorList>
            <person name="Amande T.J."/>
            <person name="Mcgenity T.J."/>
        </authorList>
    </citation>
    <scope>NUCLEOTIDE SEQUENCE [LARGE SCALE GENOMIC DNA]</scope>
    <source>
        <strain evidence="2 3">B</strain>
    </source>
</reference>
<name>A0A544VWH7_9MYCO</name>
<feature type="transmembrane region" description="Helical" evidence="1">
    <location>
        <begin position="233"/>
        <end position="254"/>
    </location>
</feature>
<comment type="caution">
    <text evidence="2">The sequence shown here is derived from an EMBL/GenBank/DDBJ whole genome shotgun (WGS) entry which is preliminary data.</text>
</comment>
<organism evidence="2 3">
    <name type="scientific">Mycolicibacterium hodleri</name>
    <dbReference type="NCBI Taxonomy" id="49897"/>
    <lineage>
        <taxon>Bacteria</taxon>
        <taxon>Bacillati</taxon>
        <taxon>Actinomycetota</taxon>
        <taxon>Actinomycetes</taxon>
        <taxon>Mycobacteriales</taxon>
        <taxon>Mycobacteriaceae</taxon>
        <taxon>Mycolicibacterium</taxon>
    </lineage>
</organism>
<keyword evidence="1" id="KW-0812">Transmembrane</keyword>
<dbReference type="PANTHER" id="PTHR30188">
    <property type="entry name" value="ABC TRANSPORTER PERMEASE PROTEIN-RELATED"/>
    <property type="match status" value="1"/>
</dbReference>
<gene>
    <name evidence="2" type="ORF">D8S82_22585</name>
</gene>